<dbReference type="CDD" id="cd04179">
    <property type="entry name" value="DPM_DPG-synthase_like"/>
    <property type="match status" value="1"/>
</dbReference>
<dbReference type="EMBL" id="LHUR01000013">
    <property type="protein sequence ID" value="KOA20426.1"/>
    <property type="molecule type" value="Genomic_DNA"/>
</dbReference>
<keyword evidence="4 5" id="KW-0472">Membrane</keyword>
<keyword evidence="2 5" id="KW-0812">Transmembrane</keyword>
<organism evidence="8 9">
    <name type="scientific">Clostridium homopropionicum DSM 5847</name>
    <dbReference type="NCBI Taxonomy" id="1121318"/>
    <lineage>
        <taxon>Bacteria</taxon>
        <taxon>Bacillati</taxon>
        <taxon>Bacillota</taxon>
        <taxon>Clostridia</taxon>
        <taxon>Eubacteriales</taxon>
        <taxon>Clostridiaceae</taxon>
        <taxon>Clostridium</taxon>
    </lineage>
</organism>
<dbReference type="GO" id="GO:0016020">
    <property type="term" value="C:membrane"/>
    <property type="evidence" value="ECO:0007669"/>
    <property type="project" value="UniProtKB-SubCell"/>
</dbReference>
<dbReference type="GO" id="GO:0000271">
    <property type="term" value="P:polysaccharide biosynthetic process"/>
    <property type="evidence" value="ECO:0007669"/>
    <property type="project" value="InterPro"/>
</dbReference>
<evidence type="ECO:0000256" key="1">
    <source>
        <dbReference type="ARBA" id="ARBA00004141"/>
    </source>
</evidence>
<dbReference type="PANTHER" id="PTHR10859:SF114">
    <property type="entry name" value="DOLICHOL-PHOSPHATE MANNOSYLTRANSFERASE"/>
    <property type="match status" value="1"/>
</dbReference>
<dbReference type="Pfam" id="PF04138">
    <property type="entry name" value="GtrA_DPMS_TM"/>
    <property type="match status" value="1"/>
</dbReference>
<evidence type="ECO:0000313" key="8">
    <source>
        <dbReference type="EMBL" id="KOA20426.1"/>
    </source>
</evidence>
<dbReference type="Gene3D" id="3.90.550.10">
    <property type="entry name" value="Spore Coat Polysaccharide Biosynthesis Protein SpsA, Chain A"/>
    <property type="match status" value="1"/>
</dbReference>
<dbReference type="GO" id="GO:0099621">
    <property type="term" value="F:undecaprenyl-phosphate 4-deoxy-4-formamido-L-arabinose transferase activity"/>
    <property type="evidence" value="ECO:0007669"/>
    <property type="project" value="UniProtKB-EC"/>
</dbReference>
<dbReference type="PATRIC" id="fig|1121318.3.peg.1021"/>
<dbReference type="Proteomes" id="UP000037043">
    <property type="component" value="Unassembled WGS sequence"/>
</dbReference>
<evidence type="ECO:0000259" key="7">
    <source>
        <dbReference type="Pfam" id="PF04138"/>
    </source>
</evidence>
<evidence type="ECO:0000256" key="3">
    <source>
        <dbReference type="ARBA" id="ARBA00022989"/>
    </source>
</evidence>
<dbReference type="GO" id="GO:0006487">
    <property type="term" value="P:protein N-linked glycosylation"/>
    <property type="evidence" value="ECO:0007669"/>
    <property type="project" value="TreeGrafter"/>
</dbReference>
<evidence type="ECO:0000256" key="2">
    <source>
        <dbReference type="ARBA" id="ARBA00022692"/>
    </source>
</evidence>
<dbReference type="SUPFAM" id="SSF53448">
    <property type="entry name" value="Nucleotide-diphospho-sugar transferases"/>
    <property type="match status" value="1"/>
</dbReference>
<dbReference type="AlphaFoldDB" id="A0A0L6ZBT0"/>
<keyword evidence="9" id="KW-1185">Reference proteome</keyword>
<dbReference type="InterPro" id="IPR029044">
    <property type="entry name" value="Nucleotide-diphossugar_trans"/>
</dbReference>
<evidence type="ECO:0000259" key="6">
    <source>
        <dbReference type="Pfam" id="PF00535"/>
    </source>
</evidence>
<protein>
    <submittedName>
        <fullName evidence="8">Undecaprenyl-phosphate 4-deoxy-4-formamido-L-arabinose transferase</fullName>
        <ecNumber evidence="8">2.4.2.53</ecNumber>
    </submittedName>
</protein>
<evidence type="ECO:0000313" key="9">
    <source>
        <dbReference type="Proteomes" id="UP000037043"/>
    </source>
</evidence>
<accession>A0A0L6ZBT0</accession>
<evidence type="ECO:0000256" key="5">
    <source>
        <dbReference type="SAM" id="Phobius"/>
    </source>
</evidence>
<keyword evidence="3 5" id="KW-1133">Transmembrane helix</keyword>
<keyword evidence="8" id="KW-0328">Glycosyltransferase</keyword>
<keyword evidence="8" id="KW-0808">Transferase</keyword>
<feature type="transmembrane region" description="Helical" evidence="5">
    <location>
        <begin position="249"/>
        <end position="271"/>
    </location>
</feature>
<evidence type="ECO:0000256" key="4">
    <source>
        <dbReference type="ARBA" id="ARBA00023136"/>
    </source>
</evidence>
<comment type="caution">
    <text evidence="8">The sequence shown here is derived from an EMBL/GenBank/DDBJ whole genome shotgun (WGS) entry which is preliminary data.</text>
</comment>
<dbReference type="Pfam" id="PF00535">
    <property type="entry name" value="Glycos_transf_2"/>
    <property type="match status" value="1"/>
</dbReference>
<feature type="transmembrane region" description="Helical" evidence="5">
    <location>
        <begin position="283"/>
        <end position="301"/>
    </location>
</feature>
<dbReference type="EC" id="2.4.2.53" evidence="8"/>
<dbReference type="InterPro" id="IPR007267">
    <property type="entry name" value="GtrA_DPMS_TM"/>
</dbReference>
<dbReference type="PANTHER" id="PTHR10859">
    <property type="entry name" value="GLYCOSYL TRANSFERASE"/>
    <property type="match status" value="1"/>
</dbReference>
<gene>
    <name evidence="8" type="primary">arnC_1</name>
    <name evidence="8" type="ORF">CLHOM_10140</name>
</gene>
<feature type="transmembrane region" description="Helical" evidence="5">
    <location>
        <begin position="307"/>
        <end position="329"/>
    </location>
</feature>
<feature type="domain" description="Glycosyltransferase 2-like" evidence="6">
    <location>
        <begin position="3"/>
        <end position="141"/>
    </location>
</feature>
<dbReference type="RefSeq" id="WP_052220597.1">
    <property type="nucleotide sequence ID" value="NZ_LHUR01000013.1"/>
</dbReference>
<name>A0A0L6ZBT0_9CLOT</name>
<reference evidence="9" key="1">
    <citation type="submission" date="2015-08" db="EMBL/GenBank/DDBJ databases">
        <title>Genome sequence of the strict anaerobe Clostridium homopropionicum LuHBu1 (DSM 5847T).</title>
        <authorList>
            <person name="Poehlein A."/>
            <person name="Beck M."/>
            <person name="Schiel-Bengelsdorf B."/>
            <person name="Bengelsdorf F.R."/>
            <person name="Daniel R."/>
            <person name="Duerre P."/>
        </authorList>
    </citation>
    <scope>NUCLEOTIDE SEQUENCE [LARGE SCALE GENOMIC DNA]</scope>
    <source>
        <strain evidence="9">DSM 5847</strain>
    </source>
</reference>
<dbReference type="InterPro" id="IPR001173">
    <property type="entry name" value="Glyco_trans_2-like"/>
</dbReference>
<proteinExistence type="predicted"/>
<comment type="subcellular location">
    <subcellularLocation>
        <location evidence="1">Membrane</location>
        <topology evidence="1">Multi-pass membrane protein</topology>
    </subcellularLocation>
</comment>
<dbReference type="STRING" id="36844.SAMN04488501_10818"/>
<feature type="domain" description="GtrA/DPMS transmembrane" evidence="7">
    <location>
        <begin position="221"/>
        <end position="336"/>
    </location>
</feature>
<sequence length="339" mass="38622">MNILIPAYEPDKRLIKLIYDLKLSCEYNIIIVDDGSGIAYSNIFLQAEELGCTVLTHEINKGKGQALKTGFNYLKETGDGEGIVCADCDGQHLPQDIIKIAELINEHQKCIILGTRRFVGKVPFRSRFGNSVTRAIFSFASGGKVYDTQTGLRGFSSRMLSWLCQIPGERFEYEMNMLLEAMPSGYSFYEVDINTVYLEKNKSSHFNPVKDSFRVYLPILKFSMSSILSGLLDFTLLGILQFLTSDLLFSVIGARVISALFNYTVNRFYVFSRFKNLPIKKSLFRYFLVAVIVLLANYEVINIYYSIIGLSLFLAKILTEVTVFLFSFWSQRKFVFKNS</sequence>